<evidence type="ECO:0000256" key="1">
    <source>
        <dbReference type="ARBA" id="ARBA00004123"/>
    </source>
</evidence>
<dbReference type="PANTHER" id="PTHR45764:SF52">
    <property type="entry name" value="BASIC LEUCINE ZIPPER 4"/>
    <property type="match status" value="1"/>
</dbReference>
<dbReference type="InterPro" id="IPR004827">
    <property type="entry name" value="bZIP"/>
</dbReference>
<evidence type="ECO:0000256" key="6">
    <source>
        <dbReference type="SAM" id="MobiDB-lite"/>
    </source>
</evidence>
<protein>
    <recommendedName>
        <fullName evidence="7">BZIP domain-containing protein</fullName>
    </recommendedName>
</protein>
<evidence type="ECO:0000313" key="8">
    <source>
        <dbReference type="EMBL" id="CAH8320274.1"/>
    </source>
</evidence>
<keyword evidence="9" id="KW-1185">Reference proteome</keyword>
<accession>A0ABC8JAQ9</accession>
<evidence type="ECO:0000256" key="5">
    <source>
        <dbReference type="ARBA" id="ARBA00023242"/>
    </source>
</evidence>
<dbReference type="Gene3D" id="1.20.5.170">
    <property type="match status" value="1"/>
</dbReference>
<dbReference type="GO" id="GO:0003677">
    <property type="term" value="F:DNA binding"/>
    <property type="evidence" value="ECO:0007669"/>
    <property type="project" value="UniProtKB-KW"/>
</dbReference>
<keyword evidence="5" id="KW-0539">Nucleus</keyword>
<dbReference type="Proteomes" id="UP001642260">
    <property type="component" value="Unassembled WGS sequence"/>
</dbReference>
<gene>
    <name evidence="8" type="ORF">ERUC_LOCUS8825</name>
</gene>
<dbReference type="FunFam" id="1.20.5.170:FF:000020">
    <property type="entry name" value="BZIP transcription factor"/>
    <property type="match status" value="1"/>
</dbReference>
<dbReference type="PROSITE" id="PS50217">
    <property type="entry name" value="BZIP"/>
    <property type="match status" value="1"/>
</dbReference>
<dbReference type="SMART" id="SM00338">
    <property type="entry name" value="BRLZ"/>
    <property type="match status" value="1"/>
</dbReference>
<dbReference type="GO" id="GO:0046983">
    <property type="term" value="F:protein dimerization activity"/>
    <property type="evidence" value="ECO:0007669"/>
    <property type="project" value="UniProtKB-ARBA"/>
</dbReference>
<feature type="domain" description="BZIP" evidence="7">
    <location>
        <begin position="49"/>
        <end position="98"/>
    </location>
</feature>
<keyword evidence="3" id="KW-0238">DNA-binding</keyword>
<organism evidence="8 9">
    <name type="scientific">Eruca vesicaria subsp. sativa</name>
    <name type="common">Garden rocket</name>
    <name type="synonym">Eruca sativa</name>
    <dbReference type="NCBI Taxonomy" id="29727"/>
    <lineage>
        <taxon>Eukaryota</taxon>
        <taxon>Viridiplantae</taxon>
        <taxon>Streptophyta</taxon>
        <taxon>Embryophyta</taxon>
        <taxon>Tracheophyta</taxon>
        <taxon>Spermatophyta</taxon>
        <taxon>Magnoliopsida</taxon>
        <taxon>eudicotyledons</taxon>
        <taxon>Gunneridae</taxon>
        <taxon>Pentapetalae</taxon>
        <taxon>rosids</taxon>
        <taxon>malvids</taxon>
        <taxon>Brassicales</taxon>
        <taxon>Brassicaceae</taxon>
        <taxon>Brassiceae</taxon>
        <taxon>Eruca</taxon>
    </lineage>
</organism>
<dbReference type="Pfam" id="PF00170">
    <property type="entry name" value="bZIP_1"/>
    <property type="match status" value="1"/>
</dbReference>
<name>A0ABC8JAQ9_ERUVS</name>
<evidence type="ECO:0000313" key="9">
    <source>
        <dbReference type="Proteomes" id="UP001642260"/>
    </source>
</evidence>
<dbReference type="AlphaFoldDB" id="A0ABC8JAQ9"/>
<evidence type="ECO:0000256" key="2">
    <source>
        <dbReference type="ARBA" id="ARBA00023015"/>
    </source>
</evidence>
<evidence type="ECO:0000256" key="4">
    <source>
        <dbReference type="ARBA" id="ARBA00023163"/>
    </source>
</evidence>
<dbReference type="PANTHER" id="PTHR45764">
    <property type="entry name" value="BZIP TRANSCRIPTION FACTOR 44"/>
    <property type="match status" value="1"/>
</dbReference>
<keyword evidence="4" id="KW-0804">Transcription</keyword>
<evidence type="ECO:0000259" key="7">
    <source>
        <dbReference type="PROSITE" id="PS50217"/>
    </source>
</evidence>
<sequence>MFSTSLESVHICFDDATITGDEITEILAFLKSDESNSPSGSNKLVAPVEERKRKRTMSNRESAKRSRLRKKRRFEDLTEEVNRLKLKNQELVNQLANVLSCGNAILRENNRFKTESVCLEIRLLELYRFLVAMQSPVSTKLNYITNLMI</sequence>
<comment type="subcellular location">
    <subcellularLocation>
        <location evidence="1">Nucleus</location>
    </subcellularLocation>
</comment>
<proteinExistence type="predicted"/>
<dbReference type="SUPFAM" id="SSF57959">
    <property type="entry name" value="Leucine zipper domain"/>
    <property type="match status" value="1"/>
</dbReference>
<keyword evidence="2" id="KW-0805">Transcription regulation</keyword>
<dbReference type="PROSITE" id="PS00036">
    <property type="entry name" value="BZIP_BASIC"/>
    <property type="match status" value="1"/>
</dbReference>
<reference evidence="8 9" key="1">
    <citation type="submission" date="2022-03" db="EMBL/GenBank/DDBJ databases">
        <authorList>
            <person name="Macdonald S."/>
            <person name="Ahmed S."/>
            <person name="Newling K."/>
        </authorList>
    </citation>
    <scope>NUCLEOTIDE SEQUENCE [LARGE SCALE GENOMIC DNA]</scope>
</reference>
<dbReference type="GO" id="GO:0005634">
    <property type="term" value="C:nucleus"/>
    <property type="evidence" value="ECO:0007669"/>
    <property type="project" value="UniProtKB-SubCell"/>
</dbReference>
<dbReference type="InterPro" id="IPR046347">
    <property type="entry name" value="bZIP_sf"/>
</dbReference>
<dbReference type="EMBL" id="CAKOAT010091710">
    <property type="protein sequence ID" value="CAH8320274.1"/>
    <property type="molecule type" value="Genomic_DNA"/>
</dbReference>
<comment type="caution">
    <text evidence="8">The sequence shown here is derived from an EMBL/GenBank/DDBJ whole genome shotgun (WGS) entry which is preliminary data.</text>
</comment>
<evidence type="ECO:0000256" key="3">
    <source>
        <dbReference type="ARBA" id="ARBA00023125"/>
    </source>
</evidence>
<feature type="region of interest" description="Disordered" evidence="6">
    <location>
        <begin position="34"/>
        <end position="69"/>
    </location>
</feature>